<feature type="chain" id="PRO_5041211974" description="Peptidase C1A papain C-terminal domain-containing protein" evidence="8">
    <location>
        <begin position="19"/>
        <end position="331"/>
    </location>
</feature>
<keyword evidence="3 8" id="KW-0732">Signal</keyword>
<evidence type="ECO:0000256" key="3">
    <source>
        <dbReference type="ARBA" id="ARBA00022729"/>
    </source>
</evidence>
<evidence type="ECO:0000256" key="8">
    <source>
        <dbReference type="SAM" id="SignalP"/>
    </source>
</evidence>
<dbReference type="EMBL" id="JALNTZ010000002">
    <property type="protein sequence ID" value="KAJ3662918.1"/>
    <property type="molecule type" value="Genomic_DNA"/>
</dbReference>
<dbReference type="FunFam" id="3.90.70.10:FF:000031">
    <property type="entry name" value="Cathepsin B"/>
    <property type="match status" value="1"/>
</dbReference>
<dbReference type="InterPro" id="IPR012599">
    <property type="entry name" value="Propeptide_C1A"/>
</dbReference>
<evidence type="ECO:0000313" key="11">
    <source>
        <dbReference type="Proteomes" id="UP001168821"/>
    </source>
</evidence>
<dbReference type="Pfam" id="PF08127">
    <property type="entry name" value="Propeptide_C1"/>
    <property type="match status" value="1"/>
</dbReference>
<dbReference type="SMART" id="SM00645">
    <property type="entry name" value="Pept_C1"/>
    <property type="match status" value="1"/>
</dbReference>
<dbReference type="Proteomes" id="UP001168821">
    <property type="component" value="Unassembled WGS sequence"/>
</dbReference>
<keyword evidence="11" id="KW-1185">Reference proteome</keyword>
<keyword evidence="7" id="KW-1015">Disulfide bond</keyword>
<keyword evidence="4" id="KW-0378">Hydrolase</keyword>
<dbReference type="InterPro" id="IPR000668">
    <property type="entry name" value="Peptidase_C1A_C"/>
</dbReference>
<proteinExistence type="inferred from homology"/>
<dbReference type="CDD" id="cd02620">
    <property type="entry name" value="Peptidase_C1A_CathepsinB"/>
    <property type="match status" value="1"/>
</dbReference>
<evidence type="ECO:0000259" key="9">
    <source>
        <dbReference type="SMART" id="SM00645"/>
    </source>
</evidence>
<dbReference type="AlphaFoldDB" id="A0AA38MPH9"/>
<evidence type="ECO:0000256" key="4">
    <source>
        <dbReference type="ARBA" id="ARBA00022801"/>
    </source>
</evidence>
<evidence type="ECO:0000256" key="5">
    <source>
        <dbReference type="ARBA" id="ARBA00022807"/>
    </source>
</evidence>
<keyword evidence="5" id="KW-0788">Thiol protease</keyword>
<evidence type="ECO:0000256" key="7">
    <source>
        <dbReference type="ARBA" id="ARBA00023157"/>
    </source>
</evidence>
<dbReference type="InterPro" id="IPR038765">
    <property type="entry name" value="Papain-like_cys_pep_sf"/>
</dbReference>
<reference evidence="10" key="1">
    <citation type="journal article" date="2023" name="G3 (Bethesda)">
        <title>Whole genome assemblies of Zophobas morio and Tenebrio molitor.</title>
        <authorList>
            <person name="Kaur S."/>
            <person name="Stinson S.A."/>
            <person name="diCenzo G.C."/>
        </authorList>
    </citation>
    <scope>NUCLEOTIDE SEQUENCE</scope>
    <source>
        <strain evidence="10">QUZm001</strain>
    </source>
</reference>
<dbReference type="Gene3D" id="3.90.70.10">
    <property type="entry name" value="Cysteine proteinases"/>
    <property type="match status" value="1"/>
</dbReference>
<dbReference type="GO" id="GO:0004197">
    <property type="term" value="F:cysteine-type endopeptidase activity"/>
    <property type="evidence" value="ECO:0007669"/>
    <property type="project" value="InterPro"/>
</dbReference>
<evidence type="ECO:0000313" key="10">
    <source>
        <dbReference type="EMBL" id="KAJ3662918.1"/>
    </source>
</evidence>
<accession>A0AA38MPH9</accession>
<dbReference type="InterPro" id="IPR013128">
    <property type="entry name" value="Peptidase_C1A"/>
</dbReference>
<feature type="signal peptide" evidence="8">
    <location>
        <begin position="1"/>
        <end position="18"/>
    </location>
</feature>
<evidence type="ECO:0000256" key="6">
    <source>
        <dbReference type="ARBA" id="ARBA00023145"/>
    </source>
</evidence>
<feature type="domain" description="Peptidase C1A papain C-terminal" evidence="9">
    <location>
        <begin position="83"/>
        <end position="328"/>
    </location>
</feature>
<keyword evidence="2" id="KW-0645">Protease</keyword>
<keyword evidence="6" id="KW-0865">Zymogen</keyword>
<name>A0AA38MPH9_9CUCU</name>
<dbReference type="PANTHER" id="PTHR12411">
    <property type="entry name" value="CYSTEINE PROTEASE FAMILY C1-RELATED"/>
    <property type="match status" value="1"/>
</dbReference>
<gene>
    <name evidence="10" type="ORF">Zmor_007233</name>
</gene>
<comment type="similarity">
    <text evidence="1">Belongs to the peptidase C1 family.</text>
</comment>
<dbReference type="GO" id="GO:0006508">
    <property type="term" value="P:proteolysis"/>
    <property type="evidence" value="ECO:0007669"/>
    <property type="project" value="UniProtKB-KW"/>
</dbReference>
<comment type="caution">
    <text evidence="10">The sequence shown here is derived from an EMBL/GenBank/DDBJ whole genome shotgun (WGS) entry which is preliminary data.</text>
</comment>
<organism evidence="10 11">
    <name type="scientific">Zophobas morio</name>
    <dbReference type="NCBI Taxonomy" id="2755281"/>
    <lineage>
        <taxon>Eukaryota</taxon>
        <taxon>Metazoa</taxon>
        <taxon>Ecdysozoa</taxon>
        <taxon>Arthropoda</taxon>
        <taxon>Hexapoda</taxon>
        <taxon>Insecta</taxon>
        <taxon>Pterygota</taxon>
        <taxon>Neoptera</taxon>
        <taxon>Endopterygota</taxon>
        <taxon>Coleoptera</taxon>
        <taxon>Polyphaga</taxon>
        <taxon>Cucujiformia</taxon>
        <taxon>Tenebrionidae</taxon>
        <taxon>Zophobas</taxon>
    </lineage>
</organism>
<evidence type="ECO:0000256" key="2">
    <source>
        <dbReference type="ARBA" id="ARBA00022670"/>
    </source>
</evidence>
<dbReference type="Pfam" id="PF00112">
    <property type="entry name" value="Peptidase_C1"/>
    <property type="match status" value="1"/>
</dbReference>
<protein>
    <recommendedName>
        <fullName evidence="9">Peptidase C1A papain C-terminal domain-containing protein</fullName>
    </recommendedName>
</protein>
<sequence length="331" mass="36520">MKFVTIAVLATVAVATFGEEIPHFLSDKFINFINSKNTTWKAGRNVNINTSSSLMKQLFTTPPKKEIKHTLPTKIHSVDLKAIPESFDAREAWPECASVIGDIKDQAGCVAGWAFAAVGTINDRICIYSNATIKTNISAEDLISCCNDCNYGCTGGLSVEGWYYWSIKGIVTGGKYGTNDGCRSYSFEPCDHYVDGACEYQIYTPDCVKVCDEGSSLNYESDLKTGAPYYVVQSEAQIQTEIMINGPVAASFDVYDDFLSYKSGIYQRLSSRYLKGEAAKLIGWGVEEGVPYWLAVNSLNENWGENGYFRILRGSNECSIESEPLAGFPKF</sequence>
<evidence type="ECO:0000256" key="1">
    <source>
        <dbReference type="ARBA" id="ARBA00008455"/>
    </source>
</evidence>
<dbReference type="SUPFAM" id="SSF54001">
    <property type="entry name" value="Cysteine proteinases"/>
    <property type="match status" value="1"/>
</dbReference>